<protein>
    <submittedName>
        <fullName evidence="1">Uncharacterized protein</fullName>
    </submittedName>
</protein>
<reference evidence="1 2" key="1">
    <citation type="submission" date="2008-10" db="EMBL/GenBank/DDBJ databases">
        <title>Draft genome sequence of Providencia alcalifaciens (DSM 30120).</title>
        <authorList>
            <person name="Sudarsanam P."/>
            <person name="Ley R."/>
            <person name="Guruge J."/>
            <person name="Turnbaugh P.J."/>
            <person name="Mahowald M."/>
            <person name="Liep D."/>
            <person name="Gordon J."/>
        </authorList>
    </citation>
    <scope>NUCLEOTIDE SEQUENCE [LARGE SCALE GENOMIC DNA]</scope>
    <source>
        <strain evidence="1 2">DSM 30120</strain>
    </source>
</reference>
<dbReference type="RefSeq" id="WP_006657895.1">
    <property type="nucleotide sequence ID" value="NZ_ABXW01000014.1"/>
</dbReference>
<sequence>MPLTHINSTPSGQFPAKKAGNIHKIPASWRVAKNLAPSINTIKSTSTCLLSLDMGEPILAKPQSLNALRDTIKERLHSHHDESAAQGIAVYGFAAQQLNNCHYLYSTKPRKAITTISNFNTKLDLVKETFNYQLSHRNYIYQLLFRQVDNFIDALYENKPKHYLYVGNKNLAPYLHAWKEYLNKSSHKTDLFKYIHSKEISIEEKNKVIKKLIIKNTSSSVDSQELYDFITKNNIINCTSLTDFKKKITELKNNKNVDLDNYIIGLFELVQNHFFRNTSKLGLDFFNENAFSIVMTWNDAKNAPLSLADIRQKTFKQGYHRLFDGQSHIEPITFSEIRHLDKHSEQFAHKIIRIITDDKHVAFSLGLEGHWGIYDKAEFLSEAN</sequence>
<reference evidence="1 2" key="2">
    <citation type="submission" date="2008-10" db="EMBL/GenBank/DDBJ databases">
        <authorList>
            <person name="Fulton L."/>
            <person name="Clifton S."/>
            <person name="Fulton B."/>
            <person name="Xu J."/>
            <person name="Minx P."/>
            <person name="Pepin K.H."/>
            <person name="Johnson M."/>
            <person name="Bhonagiri V."/>
            <person name="Nash W.E."/>
            <person name="Mardis E.R."/>
            <person name="Wilson R.K."/>
        </authorList>
    </citation>
    <scope>NUCLEOTIDE SEQUENCE [LARGE SCALE GENOMIC DNA]</scope>
    <source>
        <strain evidence="1 2">DSM 30120</strain>
    </source>
</reference>
<evidence type="ECO:0000313" key="1">
    <source>
        <dbReference type="EMBL" id="EEB47217.1"/>
    </source>
</evidence>
<gene>
    <name evidence="1" type="ORF">PROVALCAL_00927</name>
</gene>
<dbReference type="AlphaFoldDB" id="B6XC65"/>
<comment type="caution">
    <text evidence="1">The sequence shown here is derived from an EMBL/GenBank/DDBJ whole genome shotgun (WGS) entry which is preliminary data.</text>
</comment>
<accession>B6XC65</accession>
<name>B6XC65_9GAMM</name>
<organism evidence="1 2">
    <name type="scientific">Providencia alcalifaciens DSM 30120</name>
    <dbReference type="NCBI Taxonomy" id="520999"/>
    <lineage>
        <taxon>Bacteria</taxon>
        <taxon>Pseudomonadati</taxon>
        <taxon>Pseudomonadota</taxon>
        <taxon>Gammaproteobacteria</taxon>
        <taxon>Enterobacterales</taxon>
        <taxon>Morganellaceae</taxon>
        <taxon>Providencia</taxon>
    </lineage>
</organism>
<dbReference type="GeneID" id="57294255"/>
<evidence type="ECO:0000313" key="2">
    <source>
        <dbReference type="Proteomes" id="UP000003729"/>
    </source>
</evidence>
<dbReference type="Proteomes" id="UP000003729">
    <property type="component" value="Unassembled WGS sequence"/>
</dbReference>
<dbReference type="EMBL" id="ABXW01000014">
    <property type="protein sequence ID" value="EEB47217.1"/>
    <property type="molecule type" value="Genomic_DNA"/>
</dbReference>
<proteinExistence type="predicted"/>